<keyword evidence="3" id="KW-1185">Reference proteome</keyword>
<dbReference type="EMBL" id="JAWDIO010000002">
    <property type="protein sequence ID" value="MDU0353962.1"/>
    <property type="molecule type" value="Genomic_DNA"/>
</dbReference>
<comment type="caution">
    <text evidence="2">The sequence shown here is derived from an EMBL/GenBank/DDBJ whole genome shotgun (WGS) entry which is preliminary data.</text>
</comment>
<evidence type="ECO:0000259" key="1">
    <source>
        <dbReference type="PROSITE" id="PS51707"/>
    </source>
</evidence>
<dbReference type="SMART" id="SM01118">
    <property type="entry name" value="CYTH"/>
    <property type="match status" value="1"/>
</dbReference>
<dbReference type="PROSITE" id="PS51707">
    <property type="entry name" value="CYTH"/>
    <property type="match status" value="1"/>
</dbReference>
<dbReference type="RefSeq" id="WP_316025596.1">
    <property type="nucleotide sequence ID" value="NZ_JAWDIO010000002.1"/>
</dbReference>
<dbReference type="InterPro" id="IPR039013">
    <property type="entry name" value="YgiF"/>
</dbReference>
<dbReference type="PANTHER" id="PTHR39569:SF1">
    <property type="entry name" value="INORGANIC TRIPHOSPHATASE"/>
    <property type="match status" value="1"/>
</dbReference>
<sequence length="347" mass="38734">MELEIELKLTAPSNAGLLIEQKLLPQLGYSVTKNVVQLSNYYFDTEQRTLRKNDIGLRIRGNGQQLEQTLKTAGKSVGGLHQRPEYNVQLADKEAGQTVVPNLSLFDKSAWPLGFDISAAQHEISTLFITDFERHIYLLDVNQSTQIEMVWDLGSVSANGKSEPICEIELELKKGSTSEIFGLAKKLLQVMYLAIGTDSKAARGYRLADNLVTVAPNVQPITENNLTAGQFVKAIENGLSCLQYFSAQLSRQYSFSSVEKIAAVIQHLGLGFSLYEQAKIDMQADAIYQRIVKFSDNWQKLLADLPNMQQHSQRESAVDALLFQAEVTQLQLDIVQFSFAQNRAVNN</sequence>
<name>A0ABU3SVD1_9ALTE</name>
<dbReference type="InterPro" id="IPR033469">
    <property type="entry name" value="CYTH-like_dom_sf"/>
</dbReference>
<dbReference type="SUPFAM" id="SSF55154">
    <property type="entry name" value="CYTH-like phosphatases"/>
    <property type="match status" value="1"/>
</dbReference>
<organism evidence="2 3">
    <name type="scientific">Paraglaciecola aquimarina</name>
    <dbReference type="NCBI Taxonomy" id="1235557"/>
    <lineage>
        <taxon>Bacteria</taxon>
        <taxon>Pseudomonadati</taxon>
        <taxon>Pseudomonadota</taxon>
        <taxon>Gammaproteobacteria</taxon>
        <taxon>Alteromonadales</taxon>
        <taxon>Alteromonadaceae</taxon>
        <taxon>Paraglaciecola</taxon>
    </lineage>
</organism>
<proteinExistence type="predicted"/>
<dbReference type="InterPro" id="IPR023577">
    <property type="entry name" value="CYTH_domain"/>
</dbReference>
<evidence type="ECO:0000313" key="3">
    <source>
        <dbReference type="Proteomes" id="UP001247805"/>
    </source>
</evidence>
<dbReference type="CDD" id="cd07756">
    <property type="entry name" value="CYTH-like_Pase_CHAD"/>
    <property type="match status" value="1"/>
</dbReference>
<reference evidence="2 3" key="1">
    <citation type="submission" date="2023-10" db="EMBL/GenBank/DDBJ databases">
        <title>Glaciecola aquimarina strain GGW-M5 nov., isolated from a coastal seawater.</title>
        <authorList>
            <person name="Bayburt H."/>
            <person name="Kim J.M."/>
            <person name="Choi B.J."/>
            <person name="Jeon C.O."/>
        </authorList>
    </citation>
    <scope>NUCLEOTIDE SEQUENCE [LARGE SCALE GENOMIC DNA]</scope>
    <source>
        <strain evidence="2 3">KCTC 32108</strain>
    </source>
</reference>
<protein>
    <submittedName>
        <fullName evidence="2">CYTH domain-containing protein</fullName>
    </submittedName>
</protein>
<dbReference type="Gene3D" id="2.40.320.10">
    <property type="entry name" value="Hypothetical Protein Pfu-838710-001"/>
    <property type="match status" value="1"/>
</dbReference>
<dbReference type="Pfam" id="PF01928">
    <property type="entry name" value="CYTH"/>
    <property type="match status" value="1"/>
</dbReference>
<dbReference type="Proteomes" id="UP001247805">
    <property type="component" value="Unassembled WGS sequence"/>
</dbReference>
<feature type="domain" description="CYTH" evidence="1">
    <location>
        <begin position="2"/>
        <end position="211"/>
    </location>
</feature>
<accession>A0ABU3SVD1</accession>
<dbReference type="PANTHER" id="PTHR39569">
    <property type="entry name" value="INORGANIC TRIPHOSPHATASE"/>
    <property type="match status" value="1"/>
</dbReference>
<gene>
    <name evidence="2" type="ORF">RS130_08480</name>
</gene>
<evidence type="ECO:0000313" key="2">
    <source>
        <dbReference type="EMBL" id="MDU0353962.1"/>
    </source>
</evidence>